<keyword evidence="2" id="KW-0489">Methyltransferase</keyword>
<dbReference type="InterPro" id="IPR029063">
    <property type="entry name" value="SAM-dependent_MTases_sf"/>
</dbReference>
<dbReference type="Gene3D" id="3.40.50.150">
    <property type="entry name" value="Vaccinia Virus protein VP39"/>
    <property type="match status" value="1"/>
</dbReference>
<dbReference type="SUPFAM" id="SSF53335">
    <property type="entry name" value="S-adenosyl-L-methionine-dependent methyltransferases"/>
    <property type="match status" value="1"/>
</dbReference>
<protein>
    <submittedName>
        <fullName evidence="2">Methyltransferase</fullName>
    </submittedName>
</protein>
<dbReference type="InterPro" id="IPR041698">
    <property type="entry name" value="Methyltransf_25"/>
</dbReference>
<dbReference type="RefSeq" id="WP_070072610.1">
    <property type="nucleotide sequence ID" value="NZ_CP017448.1"/>
</dbReference>
<accession>A0A1D8K7T9</accession>
<keyword evidence="2" id="KW-0808">Transferase</keyword>
<dbReference type="AlphaFoldDB" id="A0A1D8K7T9"/>
<sequence length="211" mass="24262">MLDYYARRAAEYERIYDKPERQRDLRLLRNVLSTTFAGEHLLEVACGTGYWSAVTAQSAASILVTDANSEVLDLARRKDYAPCTVEFRQDDAYALESVTGAYTAGFHGFWWSHIPQSRKKAFLQTFHARLAPGARVVMLDNAFVTGSNTPISRRDEEGNTYQIRRLEDGSEYEVLKNFPTDEELRSDLFPHASGIEITRHEYYWMAQYRLA</sequence>
<name>A0A1D8K7T9_9GAMM</name>
<proteinExistence type="predicted"/>
<evidence type="ECO:0000259" key="1">
    <source>
        <dbReference type="Pfam" id="PF13649"/>
    </source>
</evidence>
<dbReference type="CDD" id="cd02440">
    <property type="entry name" value="AdoMet_MTases"/>
    <property type="match status" value="1"/>
</dbReference>
<gene>
    <name evidence="2" type="ORF">BJI67_08165</name>
</gene>
<dbReference type="GO" id="GO:0008168">
    <property type="term" value="F:methyltransferase activity"/>
    <property type="evidence" value="ECO:0007669"/>
    <property type="project" value="UniProtKB-KW"/>
</dbReference>
<evidence type="ECO:0000313" key="3">
    <source>
        <dbReference type="Proteomes" id="UP000095342"/>
    </source>
</evidence>
<dbReference type="EMBL" id="CP017448">
    <property type="protein sequence ID" value="AOV17035.1"/>
    <property type="molecule type" value="Genomic_DNA"/>
</dbReference>
<dbReference type="KEGG" id="aaeo:BJI67_08165"/>
<keyword evidence="3" id="KW-1185">Reference proteome</keyword>
<reference evidence="2 3" key="1">
    <citation type="submission" date="2016-09" db="EMBL/GenBank/DDBJ databases">
        <title>Acidihalobacter prosperus V6 (DSM14174).</title>
        <authorList>
            <person name="Khaleque H.N."/>
            <person name="Ramsay J.P."/>
            <person name="Murphy R.J.T."/>
            <person name="Kaksonen A.H."/>
            <person name="Boxall N.J."/>
            <person name="Watkin E.L.J."/>
        </authorList>
    </citation>
    <scope>NUCLEOTIDE SEQUENCE [LARGE SCALE GENOMIC DNA]</scope>
    <source>
        <strain evidence="2 3">V6</strain>
    </source>
</reference>
<feature type="domain" description="Methyltransferase" evidence="1">
    <location>
        <begin position="42"/>
        <end position="133"/>
    </location>
</feature>
<dbReference type="Proteomes" id="UP000095342">
    <property type="component" value="Chromosome"/>
</dbReference>
<evidence type="ECO:0000313" key="2">
    <source>
        <dbReference type="EMBL" id="AOV17035.1"/>
    </source>
</evidence>
<dbReference type="Pfam" id="PF13649">
    <property type="entry name" value="Methyltransf_25"/>
    <property type="match status" value="1"/>
</dbReference>
<organism evidence="2 3">
    <name type="scientific">Acidihalobacter aeolianus</name>
    <dbReference type="NCBI Taxonomy" id="2792603"/>
    <lineage>
        <taxon>Bacteria</taxon>
        <taxon>Pseudomonadati</taxon>
        <taxon>Pseudomonadota</taxon>
        <taxon>Gammaproteobacteria</taxon>
        <taxon>Chromatiales</taxon>
        <taxon>Ectothiorhodospiraceae</taxon>
        <taxon>Acidihalobacter</taxon>
    </lineage>
</organism>
<dbReference type="GO" id="GO:0032259">
    <property type="term" value="P:methylation"/>
    <property type="evidence" value="ECO:0007669"/>
    <property type="project" value="UniProtKB-KW"/>
</dbReference>